<dbReference type="PANTHER" id="PTHR45700:SF2">
    <property type="entry name" value="UBIQUITIN-PROTEIN LIGASE E3C"/>
    <property type="match status" value="1"/>
</dbReference>
<feature type="region of interest" description="Disordered" evidence="6">
    <location>
        <begin position="284"/>
        <end position="303"/>
    </location>
</feature>
<keyword evidence="3" id="KW-0808">Transferase</keyword>
<evidence type="ECO:0000313" key="9">
    <source>
        <dbReference type="Proteomes" id="UP001430356"/>
    </source>
</evidence>
<feature type="compositionally biased region" description="Low complexity" evidence="6">
    <location>
        <begin position="604"/>
        <end position="620"/>
    </location>
</feature>
<dbReference type="GO" id="GO:0016874">
    <property type="term" value="F:ligase activity"/>
    <property type="evidence" value="ECO:0007669"/>
    <property type="project" value="UniProtKB-KW"/>
</dbReference>
<dbReference type="Proteomes" id="UP001430356">
    <property type="component" value="Unassembled WGS sequence"/>
</dbReference>
<keyword evidence="4 5" id="KW-0833">Ubl conjugation pathway</keyword>
<name>A0AAW0EKL4_9TRYP</name>
<evidence type="ECO:0000313" key="8">
    <source>
        <dbReference type="EMBL" id="KAK7194211.1"/>
    </source>
</evidence>
<dbReference type="InterPro" id="IPR044611">
    <property type="entry name" value="E3A/B/C-like"/>
</dbReference>
<dbReference type="SUPFAM" id="SSF56204">
    <property type="entry name" value="Hect, E3 ligase catalytic domain"/>
    <property type="match status" value="1"/>
</dbReference>
<dbReference type="GO" id="GO:0061630">
    <property type="term" value="F:ubiquitin protein ligase activity"/>
    <property type="evidence" value="ECO:0007669"/>
    <property type="project" value="UniProtKB-EC"/>
</dbReference>
<dbReference type="EMBL" id="JAECZO010000033">
    <property type="protein sequence ID" value="KAK7194211.1"/>
    <property type="molecule type" value="Genomic_DNA"/>
</dbReference>
<feature type="region of interest" description="Disordered" evidence="6">
    <location>
        <begin position="577"/>
        <end position="620"/>
    </location>
</feature>
<evidence type="ECO:0000259" key="7">
    <source>
        <dbReference type="PROSITE" id="PS50237"/>
    </source>
</evidence>
<dbReference type="PANTHER" id="PTHR45700">
    <property type="entry name" value="UBIQUITIN-PROTEIN LIGASE E3C"/>
    <property type="match status" value="1"/>
</dbReference>
<organism evidence="8 9">
    <name type="scientific">Novymonas esmeraldas</name>
    <dbReference type="NCBI Taxonomy" id="1808958"/>
    <lineage>
        <taxon>Eukaryota</taxon>
        <taxon>Discoba</taxon>
        <taxon>Euglenozoa</taxon>
        <taxon>Kinetoplastea</taxon>
        <taxon>Metakinetoplastina</taxon>
        <taxon>Trypanosomatida</taxon>
        <taxon>Trypanosomatidae</taxon>
        <taxon>Novymonas</taxon>
    </lineage>
</organism>
<dbReference type="EC" id="2.3.2.26" evidence="2"/>
<dbReference type="CDD" id="cd00078">
    <property type="entry name" value="HECTc"/>
    <property type="match status" value="1"/>
</dbReference>
<keyword evidence="8" id="KW-0436">Ligase</keyword>
<keyword evidence="9" id="KW-1185">Reference proteome</keyword>
<protein>
    <recommendedName>
        <fullName evidence="2">HECT-type E3 ubiquitin transferase</fullName>
        <ecNumber evidence="2">2.3.2.26</ecNumber>
    </recommendedName>
</protein>
<sequence length="1335" mass="144072">MSHFVFNGSSRLRTVTLARDHHKTRSSIIEDAQRQRLRREEETRRTRAAKALQRAVRQWLACQRMVRQALDNVDVLVSDMTTLFASSTALASAAAEDTECEAAATDTLRARLHTACWCVSYVRRHQSHIPLNRTVTPAATGDGEDVGSAGPTARGGATAVASPVASLAELRVYQQRVLMRCGEYLYAALSAGAEPTSGASSRAPAAHWPGSLWRHLFSSLPTNDVTLLLYAFMQLLTRAAPTAGAPEAVRSPAASVQGLARLAVSAIVRHNDVFARTLGERTLPPRVGGGSTSDDSGCTPADVESSASALDQWPVVHALTVVLSLFAQDAPMLDAGTRAECAALLRPLVTALPSLPHAWVGGSGSALPPSGAFARVCWQCMCAPNSGEEHQWLTSEPLVVLVGAAGASAAATECDCRTAVDTCFAVLVAECYRRTALDNVVTPGDGVCGLRGGEVRARVLGRLVRLLPHVHQLVASAAAPTADALKWYLLAVSSLSERLCREDFFVKGILEDHYAYNTGRQLPQLPRATAAAAGTPSSSPRSQYRLPTSYLFSAEGGLQLLQLLTAEDERCERLRLQGLQRPTMEAPTEAAASPHDGSGEDDGAAPAGAAATAAPAPSTAGIAAPSTAGAALWPSSASMQQSPLEILCNVFAWPIFTFSQPQYRHYQQGTLALYAKLVRTPQLLRRLWSLYWQSCEGLRAVLPPGEALQRLCQPPVWGPHGAVPAGAASGPSLPLSLPRLPTWETHPRYPFAFYDPHASLSIFFFTLLAYYVNVCDFADELRRGGAASVMSTEESWALVLALKEIVHRSHMYGVVPDSNGEAVAHAACLLLSRLHVVNEADPFAPVAAAGLWVSVGAAAAEAAVGALSRKWDAAVQAVVEEEEEAAIEAEDVTVPHSTDAPPPHGGTATEGVVAQLRRPGDDVAFQGSTNWKQQTRYTKLLCHAPFLVPFASRTLLLSALLEETDHRWVPPSDRRVVVQRGQIFSDAFDLFHDNPLSHDMLNIRFVAEDGTLEAGYGRGVYRECIVSVCKEGFAAEHGLFRQTPDGHVYPNSFSALATSDPQHLSKIRFLGAMVGRALRDGVLQDAPFALHFRNAILGRRSTLSHLKSFDAELYHQLMSLTRLTAAELEAIGLTFVYTVNSLGVTAEVELVPGGAQVEVTPRNCLFYVHHVADFKLNREAAEQTRAFCVGLRTIIDPNRLRLFDSNEVGKLFGGDETGQIDLADWKENTVYDNPADVGTPQVRLFWEVVESLTREQQRMLLKFVTSMSRPPLLGFRFLAPPFKVQLLAANASGADHLPSAATCFSTLKLPPYSDYASARAKIIAAIEETNTFEFS</sequence>
<feature type="domain" description="HECT" evidence="7">
    <location>
        <begin position="992"/>
        <end position="1335"/>
    </location>
</feature>
<feature type="region of interest" description="Disordered" evidence="6">
    <location>
        <begin position="134"/>
        <end position="154"/>
    </location>
</feature>
<dbReference type="InterPro" id="IPR035983">
    <property type="entry name" value="Hect_E3_ubiquitin_ligase"/>
</dbReference>
<evidence type="ECO:0000256" key="2">
    <source>
        <dbReference type="ARBA" id="ARBA00012485"/>
    </source>
</evidence>
<dbReference type="SMART" id="SM00119">
    <property type="entry name" value="HECTc"/>
    <property type="match status" value="1"/>
</dbReference>
<accession>A0AAW0EKL4</accession>
<dbReference type="Gene3D" id="3.30.2160.10">
    <property type="entry name" value="Hect, E3 ligase catalytic domain"/>
    <property type="match status" value="1"/>
</dbReference>
<dbReference type="Gene3D" id="3.30.2410.10">
    <property type="entry name" value="Hect, E3 ligase catalytic domain"/>
    <property type="match status" value="1"/>
</dbReference>
<evidence type="ECO:0000256" key="6">
    <source>
        <dbReference type="SAM" id="MobiDB-lite"/>
    </source>
</evidence>
<dbReference type="FunFam" id="3.90.1750.10:FF:000039">
    <property type="entry name" value="Ubiquitin-protein ligase, putative"/>
    <property type="match status" value="1"/>
</dbReference>
<dbReference type="PROSITE" id="PS50237">
    <property type="entry name" value="HECT"/>
    <property type="match status" value="1"/>
</dbReference>
<comment type="catalytic activity">
    <reaction evidence="1">
        <text>S-ubiquitinyl-[E2 ubiquitin-conjugating enzyme]-L-cysteine + [acceptor protein]-L-lysine = [E2 ubiquitin-conjugating enzyme]-L-cysteine + N(6)-ubiquitinyl-[acceptor protein]-L-lysine.</text>
        <dbReference type="EC" id="2.3.2.26"/>
    </reaction>
</comment>
<proteinExistence type="predicted"/>
<evidence type="ECO:0000256" key="3">
    <source>
        <dbReference type="ARBA" id="ARBA00022679"/>
    </source>
</evidence>
<comment type="caution">
    <text evidence="8">The sequence shown here is derived from an EMBL/GenBank/DDBJ whole genome shotgun (WGS) entry which is preliminary data.</text>
</comment>
<evidence type="ECO:0000256" key="1">
    <source>
        <dbReference type="ARBA" id="ARBA00000885"/>
    </source>
</evidence>
<dbReference type="Pfam" id="PF00632">
    <property type="entry name" value="HECT"/>
    <property type="match status" value="1"/>
</dbReference>
<dbReference type="InterPro" id="IPR000569">
    <property type="entry name" value="HECT_dom"/>
</dbReference>
<feature type="active site" description="Glycyl thioester intermediate" evidence="5">
    <location>
        <position position="1303"/>
    </location>
</feature>
<evidence type="ECO:0000256" key="4">
    <source>
        <dbReference type="ARBA" id="ARBA00022786"/>
    </source>
</evidence>
<gene>
    <name evidence="8" type="ORF">NESM_000335200</name>
</gene>
<dbReference type="Gene3D" id="3.90.1750.10">
    <property type="entry name" value="Hect, E3 ligase catalytic domains"/>
    <property type="match status" value="1"/>
</dbReference>
<dbReference type="GO" id="GO:0006511">
    <property type="term" value="P:ubiquitin-dependent protein catabolic process"/>
    <property type="evidence" value="ECO:0007669"/>
    <property type="project" value="TreeGrafter"/>
</dbReference>
<evidence type="ECO:0000256" key="5">
    <source>
        <dbReference type="PROSITE-ProRule" id="PRU00104"/>
    </source>
</evidence>
<reference evidence="8 9" key="1">
    <citation type="journal article" date="2021" name="MBio">
        <title>A New Model Trypanosomatid, Novymonas esmeraldas: Genomic Perception of Its 'Candidatus Pandoraea novymonadis' Endosymbiont.</title>
        <authorList>
            <person name="Zakharova A."/>
            <person name="Saura A."/>
            <person name="Butenko A."/>
            <person name="Podesvova L."/>
            <person name="Warmusova S."/>
            <person name="Kostygov A.Y."/>
            <person name="Nenarokova A."/>
            <person name="Lukes J."/>
            <person name="Opperdoes F.R."/>
            <person name="Yurchenko V."/>
        </authorList>
    </citation>
    <scope>NUCLEOTIDE SEQUENCE [LARGE SCALE GENOMIC DNA]</scope>
    <source>
        <strain evidence="8 9">E262AT.01</strain>
    </source>
</reference>
<dbReference type="GO" id="GO:0000209">
    <property type="term" value="P:protein polyubiquitination"/>
    <property type="evidence" value="ECO:0007669"/>
    <property type="project" value="InterPro"/>
</dbReference>